<keyword evidence="2" id="KW-1185">Reference proteome</keyword>
<name>A0A1E3S7P9_MYCIE</name>
<dbReference type="AlphaFoldDB" id="A0A1E3S7P9"/>
<evidence type="ECO:0008006" key="3">
    <source>
        <dbReference type="Google" id="ProtNLM"/>
    </source>
</evidence>
<dbReference type="Gene3D" id="3.30.429.10">
    <property type="entry name" value="Macrophage Migration Inhibitory Factor"/>
    <property type="match status" value="2"/>
</dbReference>
<evidence type="ECO:0000313" key="2">
    <source>
        <dbReference type="Proteomes" id="UP000192739"/>
    </source>
</evidence>
<dbReference type="STRING" id="28445.BHQ20_25615"/>
<accession>A0A1E3S7P9</accession>
<evidence type="ECO:0000313" key="1">
    <source>
        <dbReference type="EMBL" id="ORA96657.1"/>
    </source>
</evidence>
<proteinExistence type="predicted"/>
<dbReference type="RefSeq" id="WP_069421974.1">
    <property type="nucleotide sequence ID" value="NZ_CBCRZH010000081.1"/>
</dbReference>
<organism evidence="1 2">
    <name type="scientific">Mycobacterium intermedium</name>
    <dbReference type="NCBI Taxonomy" id="28445"/>
    <lineage>
        <taxon>Bacteria</taxon>
        <taxon>Bacillati</taxon>
        <taxon>Actinomycetota</taxon>
        <taxon>Actinomycetes</taxon>
        <taxon>Mycobacteriales</taxon>
        <taxon>Mycobacteriaceae</taxon>
        <taxon>Mycobacterium</taxon>
        <taxon>Mycobacterium simiae complex</taxon>
    </lineage>
</organism>
<dbReference type="OrthoDB" id="1438441at2"/>
<dbReference type="EMBL" id="MVHT01000090">
    <property type="protein sequence ID" value="ORA96657.1"/>
    <property type="molecule type" value="Genomic_DNA"/>
</dbReference>
<dbReference type="InterPro" id="IPR014347">
    <property type="entry name" value="Tautomerase/MIF_sf"/>
</dbReference>
<reference evidence="1 2" key="1">
    <citation type="submission" date="2017-02" db="EMBL/GenBank/DDBJ databases">
        <title>The new phylogeny of genus Mycobacterium.</title>
        <authorList>
            <person name="Tortoli E."/>
            <person name="Trovato A."/>
            <person name="Cirillo D.M."/>
        </authorList>
    </citation>
    <scope>NUCLEOTIDE SEQUENCE [LARGE SCALE GENOMIC DNA]</scope>
    <source>
        <strain evidence="1 2">DSM 44049</strain>
    </source>
</reference>
<protein>
    <recommendedName>
        <fullName evidence="3">Tautomerase enzyme</fullName>
    </recommendedName>
</protein>
<sequence length="163" mass="17782">MPMLDAYIPEGALSPDAEKALISQLTDILLRNEGANPEDPRTREIAWVFLHRPATVFVAGEPATAPRYRVVASVPEGQFDDERRAAIVREVTEVVLAAENGAYPPDPQRVWVFPTEIADGTWGANGRINTLADIVTYVTGDPEAGRKHAERRLAARRPAAVAS</sequence>
<dbReference type="Proteomes" id="UP000192739">
    <property type="component" value="Unassembled WGS sequence"/>
</dbReference>
<gene>
    <name evidence="1" type="ORF">BST27_24555</name>
</gene>
<comment type="caution">
    <text evidence="1">The sequence shown here is derived from an EMBL/GenBank/DDBJ whole genome shotgun (WGS) entry which is preliminary data.</text>
</comment>